<reference evidence="2" key="1">
    <citation type="journal article" date="2022" name="bioRxiv">
        <title>Genomics of Preaxostyla Flagellates Illuminates Evolutionary Transitions and the Path Towards Mitochondrial Loss.</title>
        <authorList>
            <person name="Novak L.V.F."/>
            <person name="Treitli S.C."/>
            <person name="Pyrih J."/>
            <person name="Halakuc P."/>
            <person name="Pipaliya S.V."/>
            <person name="Vacek V."/>
            <person name="Brzon O."/>
            <person name="Soukal P."/>
            <person name="Eme L."/>
            <person name="Dacks J.B."/>
            <person name="Karnkowska A."/>
            <person name="Elias M."/>
            <person name="Hampl V."/>
        </authorList>
    </citation>
    <scope>NUCLEOTIDE SEQUENCE</scope>
    <source>
        <strain evidence="2">RCP-MX</strain>
    </source>
</reference>
<name>A0ABQ8U4W0_9EUKA</name>
<comment type="caution">
    <text evidence="2">The sequence shown here is derived from an EMBL/GenBank/DDBJ whole genome shotgun (WGS) entry which is preliminary data.</text>
</comment>
<gene>
    <name evidence="2" type="ORF">PAPYR_10934</name>
</gene>
<evidence type="ECO:0000313" key="3">
    <source>
        <dbReference type="Proteomes" id="UP001141327"/>
    </source>
</evidence>
<keyword evidence="3" id="KW-1185">Reference proteome</keyword>
<organism evidence="2 3">
    <name type="scientific">Paratrimastix pyriformis</name>
    <dbReference type="NCBI Taxonomy" id="342808"/>
    <lineage>
        <taxon>Eukaryota</taxon>
        <taxon>Metamonada</taxon>
        <taxon>Preaxostyla</taxon>
        <taxon>Paratrimastigidae</taxon>
        <taxon>Paratrimastix</taxon>
    </lineage>
</organism>
<evidence type="ECO:0000313" key="2">
    <source>
        <dbReference type="EMBL" id="KAJ4454391.1"/>
    </source>
</evidence>
<accession>A0ABQ8U4W0</accession>
<dbReference type="Proteomes" id="UP001141327">
    <property type="component" value="Unassembled WGS sequence"/>
</dbReference>
<keyword evidence="1" id="KW-0175">Coiled coil</keyword>
<evidence type="ECO:0000256" key="1">
    <source>
        <dbReference type="SAM" id="Coils"/>
    </source>
</evidence>
<protein>
    <submittedName>
        <fullName evidence="2">Uncharacterized protein</fullName>
    </submittedName>
</protein>
<feature type="coiled-coil region" evidence="1">
    <location>
        <begin position="2"/>
        <end position="99"/>
    </location>
</feature>
<proteinExistence type="predicted"/>
<sequence>MRKELAQTKEALTQSHQGIRQELAQAREALAQNSKTFKQTRLELAQTKESLAQTRETLEQTRQQAALTEEGLEETRQELALAKEALAQATDALVKSQQDGVVRSGAPEEEKHIAGELTVSADQQTPTQSSEAFDALTGRVDALAAIVGSLEETRRKAAEDAEAAKRLKELAKSLGISFSPTKSANLPQISERLAILHASPAMVVILLRVASWIDLTGRGFVPPTQVVTLVSAPSLTAPEAPTNPPQRSPVVQVEWKVLVMQTTRVQTPAPVPIFPPRMRGRALC</sequence>
<dbReference type="EMBL" id="JAPMOS010000161">
    <property type="protein sequence ID" value="KAJ4454391.1"/>
    <property type="molecule type" value="Genomic_DNA"/>
</dbReference>